<dbReference type="AlphaFoldDB" id="A0A820F8F0"/>
<dbReference type="InterPro" id="IPR038717">
    <property type="entry name" value="Tc1-like_DDE_dom"/>
</dbReference>
<dbReference type="PANTHER" id="PTHR23022">
    <property type="entry name" value="TRANSPOSABLE ELEMENT-RELATED"/>
    <property type="match status" value="1"/>
</dbReference>
<dbReference type="EMBL" id="CAJOAZ010012875">
    <property type="protein sequence ID" value="CAF4258946.1"/>
    <property type="molecule type" value="Genomic_DNA"/>
</dbReference>
<evidence type="ECO:0000313" key="3">
    <source>
        <dbReference type="Proteomes" id="UP000663844"/>
    </source>
</evidence>
<evidence type="ECO:0000313" key="2">
    <source>
        <dbReference type="EMBL" id="CAF4258946.1"/>
    </source>
</evidence>
<feature type="domain" description="Tc1-like transposase DDE" evidence="1">
    <location>
        <begin position="122"/>
        <end position="185"/>
    </location>
</feature>
<dbReference type="PANTHER" id="PTHR23022:SF129">
    <property type="entry name" value="TRANSPOSABLE ELEMENT TC3 TRANSPOSASE"/>
    <property type="match status" value="1"/>
</dbReference>
<protein>
    <recommendedName>
        <fullName evidence="1">Tc1-like transposase DDE domain-containing protein</fullName>
    </recommendedName>
</protein>
<dbReference type="Pfam" id="PF13358">
    <property type="entry name" value="DDE_3"/>
    <property type="match status" value="1"/>
</dbReference>
<dbReference type="InterPro" id="IPR052338">
    <property type="entry name" value="Transposase_5"/>
</dbReference>
<comment type="caution">
    <text evidence="2">The sequence shown here is derived from an EMBL/GenBank/DDBJ whole genome shotgun (WGS) entry which is preliminary data.</text>
</comment>
<accession>A0A820F8F0</accession>
<reference evidence="2" key="1">
    <citation type="submission" date="2021-02" db="EMBL/GenBank/DDBJ databases">
        <authorList>
            <person name="Nowell W R."/>
        </authorList>
    </citation>
    <scope>NUCLEOTIDE SEQUENCE</scope>
</reference>
<proteinExistence type="predicted"/>
<organism evidence="2 3">
    <name type="scientific">Adineta steineri</name>
    <dbReference type="NCBI Taxonomy" id="433720"/>
    <lineage>
        <taxon>Eukaryota</taxon>
        <taxon>Metazoa</taxon>
        <taxon>Spiralia</taxon>
        <taxon>Gnathifera</taxon>
        <taxon>Rotifera</taxon>
        <taxon>Eurotatoria</taxon>
        <taxon>Bdelloidea</taxon>
        <taxon>Adinetida</taxon>
        <taxon>Adinetidae</taxon>
        <taxon>Adineta</taxon>
    </lineage>
</organism>
<dbReference type="GO" id="GO:0003676">
    <property type="term" value="F:nucleic acid binding"/>
    <property type="evidence" value="ECO:0007669"/>
    <property type="project" value="InterPro"/>
</dbReference>
<dbReference type="Proteomes" id="UP000663844">
    <property type="component" value="Unassembled WGS sequence"/>
</dbReference>
<name>A0A820F8F0_9BILA</name>
<evidence type="ECO:0000259" key="1">
    <source>
        <dbReference type="Pfam" id="PF13358"/>
    </source>
</evidence>
<sequence length="225" mass="25961">MLKNVTVGNQSSYKKVKHLEKDEKKHSPALTTAHKDLRLSWAKDHMIWNNEWHKVVWSDEKKFNLDGPDGFSYYWHDLRKEEEISSTRPLGGGSVMIWASFGWGGVEKHLIDIGSCMGGSDWIFQQDNAPIHRAKVNLAWFKSKKINVLPWPSLSPDLNPIENLWGILARKVYAGGKQFRTKEQLTTTIIKSWEEISIEQLRALVESMPERIFEVIKLNGAKTKY</sequence>
<dbReference type="InterPro" id="IPR036397">
    <property type="entry name" value="RNaseH_sf"/>
</dbReference>
<dbReference type="Gene3D" id="3.30.420.10">
    <property type="entry name" value="Ribonuclease H-like superfamily/Ribonuclease H"/>
    <property type="match status" value="1"/>
</dbReference>
<gene>
    <name evidence="2" type="ORF">OXD698_LOCUS43863</name>
</gene>